<evidence type="ECO:0000313" key="2">
    <source>
        <dbReference type="EMBL" id="ETW50071.1"/>
    </source>
</evidence>
<evidence type="ECO:0000256" key="1">
    <source>
        <dbReference type="SAM" id="Phobius"/>
    </source>
</evidence>
<dbReference type="AlphaFoldDB" id="A0A024WU92"/>
<dbReference type="Proteomes" id="UP000030699">
    <property type="component" value="Unassembled WGS sequence"/>
</dbReference>
<accession>A0A024WU92</accession>
<reference evidence="2 3" key="1">
    <citation type="submission" date="2013-02" db="EMBL/GenBank/DDBJ databases">
        <title>The Genome Annotation of Plasmodium falciparum MaliPS096_E11.</title>
        <authorList>
            <consortium name="The Broad Institute Genome Sequencing Platform"/>
            <consortium name="The Broad Institute Genome Sequencing Center for Infectious Disease"/>
            <person name="Neafsey D."/>
            <person name="Hoffman S."/>
            <person name="Volkman S."/>
            <person name="Rosenthal P."/>
            <person name="Walker B."/>
            <person name="Young S.K."/>
            <person name="Zeng Q."/>
            <person name="Gargeya S."/>
            <person name="Fitzgerald M."/>
            <person name="Haas B."/>
            <person name="Abouelleil A."/>
            <person name="Allen A.W."/>
            <person name="Alvarado L."/>
            <person name="Arachchi H.M."/>
            <person name="Berlin A.M."/>
            <person name="Chapman S.B."/>
            <person name="Gainer-Dewar J."/>
            <person name="Goldberg J."/>
            <person name="Griggs A."/>
            <person name="Gujja S."/>
            <person name="Hansen M."/>
            <person name="Howarth C."/>
            <person name="Imamovic A."/>
            <person name="Ireland A."/>
            <person name="Larimer J."/>
            <person name="McCowan C."/>
            <person name="Murphy C."/>
            <person name="Pearson M."/>
            <person name="Poon T.W."/>
            <person name="Priest M."/>
            <person name="Roberts A."/>
            <person name="Saif S."/>
            <person name="Shea T."/>
            <person name="Sisk P."/>
            <person name="Sykes S."/>
            <person name="Wortman J."/>
            <person name="Nusbaum C."/>
            <person name="Birren B."/>
        </authorList>
    </citation>
    <scope>NUCLEOTIDE SEQUENCE [LARGE SCALE GENOMIC DNA]</scope>
    <source>
        <strain evidence="2 3">MaliPS096_E11</strain>
    </source>
</reference>
<sequence length="39" mass="4893">MKNIINYIKNYAYQKKIKNICVVILVIYFYFFYVKTYND</sequence>
<evidence type="ECO:0000313" key="3">
    <source>
        <dbReference type="Proteomes" id="UP000030699"/>
    </source>
</evidence>
<feature type="transmembrane region" description="Helical" evidence="1">
    <location>
        <begin position="20"/>
        <end position="37"/>
    </location>
</feature>
<organism evidence="2 3">
    <name type="scientific">Plasmodium falciparum MaliPS096_E11</name>
    <dbReference type="NCBI Taxonomy" id="1036727"/>
    <lineage>
        <taxon>Eukaryota</taxon>
        <taxon>Sar</taxon>
        <taxon>Alveolata</taxon>
        <taxon>Apicomplexa</taxon>
        <taxon>Aconoidasida</taxon>
        <taxon>Haemosporida</taxon>
        <taxon>Plasmodiidae</taxon>
        <taxon>Plasmodium</taxon>
        <taxon>Plasmodium (Laverania)</taxon>
    </lineage>
</organism>
<name>A0A024WU92_PLAFA</name>
<proteinExistence type="predicted"/>
<keyword evidence="1" id="KW-0812">Transmembrane</keyword>
<reference evidence="2 3" key="2">
    <citation type="submission" date="2013-02" db="EMBL/GenBank/DDBJ databases">
        <title>The Genome Sequence of Plasmodium falciparum MaliPS096_E11.</title>
        <authorList>
            <consortium name="The Broad Institute Genome Sequencing Platform"/>
            <consortium name="The Broad Institute Genome Sequencing Center for Infectious Disease"/>
            <person name="Neafsey D."/>
            <person name="Cheeseman I."/>
            <person name="Volkman S."/>
            <person name="Adams J."/>
            <person name="Walker B."/>
            <person name="Young S.K."/>
            <person name="Zeng Q."/>
            <person name="Gargeya S."/>
            <person name="Fitzgerald M."/>
            <person name="Haas B."/>
            <person name="Abouelleil A."/>
            <person name="Alvarado L."/>
            <person name="Arachchi H.M."/>
            <person name="Berlin A.M."/>
            <person name="Chapman S.B."/>
            <person name="Dewar J."/>
            <person name="Goldberg J."/>
            <person name="Griggs A."/>
            <person name="Gujja S."/>
            <person name="Hansen M."/>
            <person name="Howarth C."/>
            <person name="Imamovic A."/>
            <person name="Larimer J."/>
            <person name="McCowan C."/>
            <person name="Murphy C."/>
            <person name="Neiman D."/>
            <person name="Pearson M."/>
            <person name="Priest M."/>
            <person name="Roberts A."/>
            <person name="Saif S."/>
            <person name="Shea T."/>
            <person name="Sisk P."/>
            <person name="Sykes S."/>
            <person name="Wortman J."/>
            <person name="Nusbaum C."/>
            <person name="Birren B."/>
        </authorList>
    </citation>
    <scope>NUCLEOTIDE SEQUENCE [LARGE SCALE GENOMIC DNA]</scope>
    <source>
        <strain evidence="2 3">MaliPS096_E11</strain>
    </source>
</reference>
<keyword evidence="1" id="KW-1133">Transmembrane helix</keyword>
<gene>
    <name evidence="2" type="ORF">PFMALIP_01935</name>
</gene>
<keyword evidence="1" id="KW-0472">Membrane</keyword>
<dbReference type="EMBL" id="KI925529">
    <property type="protein sequence ID" value="ETW50071.1"/>
    <property type="molecule type" value="Genomic_DNA"/>
</dbReference>
<protein>
    <submittedName>
        <fullName evidence="2">Uncharacterized protein</fullName>
    </submittedName>
</protein>